<evidence type="ECO:0000313" key="8">
    <source>
        <dbReference type="EnsemblMetazoa" id="PHUM491820-PA"/>
    </source>
</evidence>
<evidence type="ECO:0000256" key="4">
    <source>
        <dbReference type="ARBA" id="ARBA00022553"/>
    </source>
</evidence>
<dbReference type="VEuPathDB" id="VectorBase:PHUM491820"/>
<dbReference type="EnsemblMetazoa" id="PHUM491820-RA">
    <property type="protein sequence ID" value="PHUM491820-PA"/>
    <property type="gene ID" value="PHUM491820"/>
</dbReference>
<dbReference type="OrthoDB" id="6367565at2759"/>
<keyword evidence="4" id="KW-0597">Phosphoprotein</keyword>
<reference evidence="7" key="2">
    <citation type="submission" date="2007-04" db="EMBL/GenBank/DDBJ databases">
        <title>The genome of the human body louse.</title>
        <authorList>
            <consortium name="The Human Body Louse Genome Consortium"/>
            <person name="Kirkness E."/>
            <person name="Walenz B."/>
            <person name="Hass B."/>
            <person name="Bruggner R."/>
            <person name="Strausberg R."/>
        </authorList>
    </citation>
    <scope>NUCLEOTIDE SEQUENCE</scope>
    <source>
        <strain evidence="7">USDA</strain>
    </source>
</reference>
<dbReference type="EMBL" id="DS235824">
    <property type="protein sequence ID" value="EEB17873.1"/>
    <property type="molecule type" value="Genomic_DNA"/>
</dbReference>
<dbReference type="CTD" id="8235849"/>
<dbReference type="HOGENOM" id="CLU_3089643_0_0_1"/>
<organism>
    <name type="scientific">Pediculus humanus subsp. corporis</name>
    <name type="common">Body louse</name>
    <dbReference type="NCBI Taxonomy" id="121224"/>
    <lineage>
        <taxon>Eukaryota</taxon>
        <taxon>Metazoa</taxon>
        <taxon>Ecdysozoa</taxon>
        <taxon>Arthropoda</taxon>
        <taxon>Hexapoda</taxon>
        <taxon>Insecta</taxon>
        <taxon>Pterygota</taxon>
        <taxon>Neoptera</taxon>
        <taxon>Paraneoptera</taxon>
        <taxon>Psocodea</taxon>
        <taxon>Troctomorpha</taxon>
        <taxon>Phthiraptera</taxon>
        <taxon>Anoplura</taxon>
        <taxon>Pediculidae</taxon>
        <taxon>Pediculus</taxon>
    </lineage>
</organism>
<comment type="subcellular location">
    <subcellularLocation>
        <location evidence="2">Cytoplasm</location>
    </subcellularLocation>
    <subcellularLocation>
        <location evidence="1">Nucleus</location>
    </subcellularLocation>
</comment>
<accession>E0VWW7</accession>
<dbReference type="GO" id="GO:0005634">
    <property type="term" value="C:nucleus"/>
    <property type="evidence" value="ECO:0007669"/>
    <property type="project" value="UniProtKB-SubCell"/>
</dbReference>
<sequence length="52" mass="5569">MPVAFGFTIHCLFSINGNPVTGEGYDTQDNRSANPAPTRTRIPPGGYSSGLW</sequence>
<dbReference type="GeneID" id="8235849"/>
<gene>
    <name evidence="8" type="primary">8235849</name>
    <name evidence="7" type="ORF">Phum_PHUM491820</name>
</gene>
<evidence type="ECO:0000313" key="7">
    <source>
        <dbReference type="EMBL" id="EEB17873.1"/>
    </source>
</evidence>
<evidence type="ECO:0000256" key="1">
    <source>
        <dbReference type="ARBA" id="ARBA00004123"/>
    </source>
</evidence>
<dbReference type="InterPro" id="IPR033335">
    <property type="entry name" value="JUPITER"/>
</dbReference>
<name>E0VWW7_PEDHC</name>
<evidence type="ECO:0000256" key="3">
    <source>
        <dbReference type="ARBA" id="ARBA00022490"/>
    </source>
</evidence>
<evidence type="ECO:0000256" key="5">
    <source>
        <dbReference type="ARBA" id="ARBA00023242"/>
    </source>
</evidence>
<protein>
    <submittedName>
        <fullName evidence="7 8">Uncharacterized protein</fullName>
    </submittedName>
</protein>
<dbReference type="Proteomes" id="UP000009046">
    <property type="component" value="Unassembled WGS sequence"/>
</dbReference>
<dbReference type="KEGG" id="phu:Phum_PHUM491820"/>
<dbReference type="GO" id="GO:0005737">
    <property type="term" value="C:cytoplasm"/>
    <property type="evidence" value="ECO:0007669"/>
    <property type="project" value="UniProtKB-SubCell"/>
</dbReference>
<proteinExistence type="predicted"/>
<evidence type="ECO:0000256" key="2">
    <source>
        <dbReference type="ARBA" id="ARBA00004496"/>
    </source>
</evidence>
<feature type="region of interest" description="Disordered" evidence="6">
    <location>
        <begin position="20"/>
        <end position="52"/>
    </location>
</feature>
<evidence type="ECO:0000256" key="6">
    <source>
        <dbReference type="SAM" id="MobiDB-lite"/>
    </source>
</evidence>
<dbReference type="AlphaFoldDB" id="E0VWW7"/>
<dbReference type="RefSeq" id="XP_002430611.1">
    <property type="nucleotide sequence ID" value="XM_002430566.1"/>
</dbReference>
<evidence type="ECO:0000313" key="9">
    <source>
        <dbReference type="Proteomes" id="UP000009046"/>
    </source>
</evidence>
<dbReference type="Pfam" id="PF17054">
    <property type="entry name" value="JUPITER"/>
    <property type="match status" value="1"/>
</dbReference>
<dbReference type="EMBL" id="AAZO01005946">
    <property type="status" value="NOT_ANNOTATED_CDS"/>
    <property type="molecule type" value="Genomic_DNA"/>
</dbReference>
<keyword evidence="9" id="KW-1185">Reference proteome</keyword>
<keyword evidence="5" id="KW-0539">Nucleus</keyword>
<keyword evidence="3" id="KW-0963">Cytoplasm</keyword>
<dbReference type="InParanoid" id="E0VWW7"/>
<reference evidence="8" key="3">
    <citation type="submission" date="2021-02" db="UniProtKB">
        <authorList>
            <consortium name="EnsemblMetazoa"/>
        </authorList>
    </citation>
    <scope>IDENTIFICATION</scope>
    <source>
        <strain evidence="8">USDA</strain>
    </source>
</reference>
<reference evidence="7" key="1">
    <citation type="submission" date="2007-04" db="EMBL/GenBank/DDBJ databases">
        <title>Annotation of Pediculus humanus corporis strain USDA.</title>
        <authorList>
            <person name="Kirkness E."/>
            <person name="Hannick L."/>
            <person name="Hass B."/>
            <person name="Bruggner R."/>
            <person name="Lawson D."/>
            <person name="Bidwell S."/>
            <person name="Joardar V."/>
            <person name="Caler E."/>
            <person name="Walenz B."/>
            <person name="Inman J."/>
            <person name="Schobel S."/>
            <person name="Galinsky K."/>
            <person name="Amedeo P."/>
            <person name="Strausberg R."/>
        </authorList>
    </citation>
    <scope>NUCLEOTIDE SEQUENCE</scope>
    <source>
        <strain evidence="7">USDA</strain>
    </source>
</reference>